<feature type="region of interest" description="Disordered" evidence="1">
    <location>
        <begin position="437"/>
        <end position="486"/>
    </location>
</feature>
<proteinExistence type="predicted"/>
<dbReference type="RefSeq" id="WP_168912571.1">
    <property type="nucleotide sequence ID" value="NZ_JABACI010000002.1"/>
</dbReference>
<gene>
    <name evidence="3" type="ORF">HF576_09615</name>
</gene>
<evidence type="ECO:0000256" key="1">
    <source>
        <dbReference type="SAM" id="MobiDB-lite"/>
    </source>
</evidence>
<feature type="compositionally biased region" description="Basic and acidic residues" evidence="1">
    <location>
        <begin position="473"/>
        <end position="486"/>
    </location>
</feature>
<sequence>MNRLIVALLATVDAALAVAVGLAATLAPLTLLWVFGFGGAADWGAIWPAGVTVWQLGNLVPLAIELPPEYLAATGIDGEAASFVLSLSPLAFAGFTVIFAARSGVRASRADAWLTGVATATVVFAALASGAALTAQNPIATAPTWQAVLVPTLLFAVPAVVAALITEWREAGGGAVARLRDRVEAAPNGWGDVPGVVVRGSAVVVTGLIGLGAAVTAVALFTRAGHVVALFQAGNVDAAGAAVLTLVQLAYLPTLAVWGLAFVAGPGFAVGEGTAVSPAATQVGVVPGIPMLGAVPDSTTSWLLLLALAPVALGALAGWIARSRLVHAGDGGAPATDDPIGARLVAAAAIAVLAASAAALLAFAAAGSLGPGKLSTFGPDPGPLALAVALEVFVGAAILLLSPRGRRSSLGASRTVGVATDLEAADVDARLSGLIAGAPRPDAEERHPSPFVSTEEPGPAVDEARGEPAPSLDEARTEPIELPPRD</sequence>
<evidence type="ECO:0000256" key="2">
    <source>
        <dbReference type="SAM" id="Phobius"/>
    </source>
</evidence>
<dbReference type="EMBL" id="JABACI010000002">
    <property type="protein sequence ID" value="NLP84108.1"/>
    <property type="molecule type" value="Genomic_DNA"/>
</dbReference>
<dbReference type="Proteomes" id="UP001429745">
    <property type="component" value="Unassembled WGS sequence"/>
</dbReference>
<feature type="transmembrane region" description="Helical" evidence="2">
    <location>
        <begin position="384"/>
        <end position="401"/>
    </location>
</feature>
<organism evidence="3 4">
    <name type="scientific">Microbacterium salsuginis</name>
    <dbReference type="NCBI Taxonomy" id="2722803"/>
    <lineage>
        <taxon>Bacteria</taxon>
        <taxon>Bacillati</taxon>
        <taxon>Actinomycetota</taxon>
        <taxon>Actinomycetes</taxon>
        <taxon>Micrococcales</taxon>
        <taxon>Microbacteriaceae</taxon>
        <taxon>Microbacterium</taxon>
    </lineage>
</organism>
<feature type="transmembrane region" description="Helical" evidence="2">
    <location>
        <begin position="301"/>
        <end position="321"/>
    </location>
</feature>
<feature type="transmembrane region" description="Helical" evidence="2">
    <location>
        <begin position="342"/>
        <end position="364"/>
    </location>
</feature>
<name>A0ABX1KCQ3_9MICO</name>
<keyword evidence="2" id="KW-0472">Membrane</keyword>
<feature type="transmembrane region" description="Helical" evidence="2">
    <location>
        <begin position="80"/>
        <end position="101"/>
    </location>
</feature>
<dbReference type="Pfam" id="PF19877">
    <property type="entry name" value="DUF6350"/>
    <property type="match status" value="1"/>
</dbReference>
<comment type="caution">
    <text evidence="3">The sequence shown here is derived from an EMBL/GenBank/DDBJ whole genome shotgun (WGS) entry which is preliminary data.</text>
</comment>
<dbReference type="InterPro" id="IPR045931">
    <property type="entry name" value="DUF6350"/>
</dbReference>
<feature type="transmembrane region" description="Helical" evidence="2">
    <location>
        <begin position="113"/>
        <end position="133"/>
    </location>
</feature>
<feature type="transmembrane region" description="Helical" evidence="2">
    <location>
        <begin position="202"/>
        <end position="221"/>
    </location>
</feature>
<feature type="transmembrane region" description="Helical" evidence="2">
    <location>
        <begin position="145"/>
        <end position="165"/>
    </location>
</feature>
<feature type="transmembrane region" description="Helical" evidence="2">
    <location>
        <begin position="241"/>
        <end position="263"/>
    </location>
</feature>
<accession>A0ABX1KCQ3</accession>
<evidence type="ECO:0000313" key="4">
    <source>
        <dbReference type="Proteomes" id="UP001429745"/>
    </source>
</evidence>
<keyword evidence="4" id="KW-1185">Reference proteome</keyword>
<reference evidence="3 4" key="1">
    <citation type="submission" date="2020-04" db="EMBL/GenBank/DDBJ databases">
        <title>CFH 90308 Microbacterium sp.</title>
        <authorList>
            <person name="Nie G."/>
            <person name="Ming H."/>
            <person name="Xia T."/>
        </authorList>
    </citation>
    <scope>NUCLEOTIDE SEQUENCE [LARGE SCALE GENOMIC DNA]</scope>
    <source>
        <strain evidence="3 4">CFH 90308</strain>
    </source>
</reference>
<keyword evidence="2" id="KW-1133">Transmembrane helix</keyword>
<keyword evidence="2" id="KW-0812">Transmembrane</keyword>
<protein>
    <submittedName>
        <fullName evidence="3">Uncharacterized protein</fullName>
    </submittedName>
</protein>
<evidence type="ECO:0000313" key="3">
    <source>
        <dbReference type="EMBL" id="NLP84108.1"/>
    </source>
</evidence>